<proteinExistence type="evidence at transcript level"/>
<comment type="subcellular location">
    <subcellularLocation>
        <location evidence="9">Endoplasmic reticulum membrane</location>
        <topology evidence="9">Multi-pass membrane protein</topology>
    </subcellularLocation>
    <subcellularLocation>
        <location evidence="9">Golgi apparatus membrane</location>
        <topology evidence="9">Multi-pass membrane protein</topology>
    </subcellularLocation>
</comment>
<name>A0A6F9DXS7_9ASCI</name>
<gene>
    <name evidence="11" type="primary">Yif1b</name>
</gene>
<comment type="function">
    <text evidence="9">Has a role in transport between endoplasmic reticulum and Golgi.</text>
</comment>
<dbReference type="AlphaFoldDB" id="A0A6F9DXS7"/>
<dbReference type="GO" id="GO:0005793">
    <property type="term" value="C:endoplasmic reticulum-Golgi intermediate compartment"/>
    <property type="evidence" value="ECO:0007669"/>
    <property type="project" value="UniProtKB-UniRule"/>
</dbReference>
<evidence type="ECO:0000256" key="8">
    <source>
        <dbReference type="ARBA" id="ARBA00023136"/>
    </source>
</evidence>
<feature type="region of interest" description="Disordered" evidence="10">
    <location>
        <begin position="1"/>
        <end position="47"/>
    </location>
</feature>
<dbReference type="GO" id="GO:0030134">
    <property type="term" value="C:COPII-coated ER to Golgi transport vesicle"/>
    <property type="evidence" value="ECO:0007669"/>
    <property type="project" value="TreeGrafter"/>
</dbReference>
<dbReference type="InterPro" id="IPR005578">
    <property type="entry name" value="Yif1_fam"/>
</dbReference>
<evidence type="ECO:0000256" key="2">
    <source>
        <dbReference type="ARBA" id="ARBA00022448"/>
    </source>
</evidence>
<accession>A0A6F9DXS7</accession>
<comment type="similarity">
    <text evidence="1 9">Belongs to the YIF1 family.</text>
</comment>
<evidence type="ECO:0000256" key="1">
    <source>
        <dbReference type="ARBA" id="ARBA00009727"/>
    </source>
</evidence>
<dbReference type="GO" id="GO:0005789">
    <property type="term" value="C:endoplasmic reticulum membrane"/>
    <property type="evidence" value="ECO:0007669"/>
    <property type="project" value="UniProtKB-SubCell"/>
</dbReference>
<evidence type="ECO:0000256" key="5">
    <source>
        <dbReference type="ARBA" id="ARBA00022927"/>
    </source>
</evidence>
<organism evidence="11">
    <name type="scientific">Phallusia mammillata</name>
    <dbReference type="NCBI Taxonomy" id="59560"/>
    <lineage>
        <taxon>Eukaryota</taxon>
        <taxon>Metazoa</taxon>
        <taxon>Chordata</taxon>
        <taxon>Tunicata</taxon>
        <taxon>Ascidiacea</taxon>
        <taxon>Phlebobranchia</taxon>
        <taxon>Ascidiidae</taxon>
        <taxon>Phallusia</taxon>
    </lineage>
</organism>
<evidence type="ECO:0000256" key="3">
    <source>
        <dbReference type="ARBA" id="ARBA00022692"/>
    </source>
</evidence>
<protein>
    <recommendedName>
        <fullName evidence="9">Protein YIF1</fullName>
    </recommendedName>
</protein>
<feature type="transmembrane region" description="Helical" evidence="9">
    <location>
        <begin position="144"/>
        <end position="163"/>
    </location>
</feature>
<dbReference type="GO" id="GO:0000139">
    <property type="term" value="C:Golgi membrane"/>
    <property type="evidence" value="ECO:0007669"/>
    <property type="project" value="UniProtKB-SubCell"/>
</dbReference>
<feature type="compositionally biased region" description="Polar residues" evidence="10">
    <location>
        <begin position="20"/>
        <end position="36"/>
    </location>
</feature>
<feature type="transmembrane region" description="Helical" evidence="9">
    <location>
        <begin position="175"/>
        <end position="197"/>
    </location>
</feature>
<evidence type="ECO:0000256" key="7">
    <source>
        <dbReference type="ARBA" id="ARBA00023034"/>
    </source>
</evidence>
<reference evidence="11" key="1">
    <citation type="submission" date="2020-04" db="EMBL/GenBank/DDBJ databases">
        <authorList>
            <person name="Neveu A P."/>
        </authorList>
    </citation>
    <scope>NUCLEOTIDE SEQUENCE</scope>
    <source>
        <tissue evidence="11">Whole embryo</tissue>
    </source>
</reference>
<sequence length="303" mass="33985">MDPQMGHRPSAQARMRGPPQESQLFDDTSQAPQGMHNSGMPMQQPGYNMPPGQFPGSNLMADPMANMAMQYGQSLAGQGKEMFEKNVDKYISVSKLKYYFAVDTNYVAKKLFLISFPFTHQEWSVQYQQDNPVAPRFDVNAPDLYIPVMAYVTYLLLAGISLGMTNKFTPEELGIQASSALVWLAIEVAIIVFSLYLVNARTDLSTWDVLAFTGYKYVGMIAIIICGFLFHSYGYWIALAYTSISIGYFLVKSLRLKILPHTATDGFGQSGGTRRMYLTFVIALIQPFFMFWLTRHLAGTSAQ</sequence>
<dbReference type="EMBL" id="LR791961">
    <property type="protein sequence ID" value="CAB3267823.1"/>
    <property type="molecule type" value="mRNA"/>
</dbReference>
<feature type="transmembrane region" description="Helical" evidence="9">
    <location>
        <begin position="275"/>
        <end position="293"/>
    </location>
</feature>
<dbReference type="GO" id="GO:0006888">
    <property type="term" value="P:endoplasmic reticulum to Golgi vesicle-mediated transport"/>
    <property type="evidence" value="ECO:0007669"/>
    <property type="project" value="UniProtKB-UniRule"/>
</dbReference>
<dbReference type="Pfam" id="PF03878">
    <property type="entry name" value="YIF1"/>
    <property type="match status" value="1"/>
</dbReference>
<dbReference type="PANTHER" id="PTHR14083:SF0">
    <property type="entry name" value="YIP1D-INTERACTING FACTOR 1, ISOFORM C"/>
    <property type="match status" value="1"/>
</dbReference>
<evidence type="ECO:0000256" key="6">
    <source>
        <dbReference type="ARBA" id="ARBA00022989"/>
    </source>
</evidence>
<keyword evidence="8 9" id="KW-0472">Membrane</keyword>
<keyword evidence="5 9" id="KW-0653">Protein transport</keyword>
<keyword evidence="4 9" id="KW-0256">Endoplasmic reticulum</keyword>
<evidence type="ECO:0000256" key="10">
    <source>
        <dbReference type="SAM" id="MobiDB-lite"/>
    </source>
</evidence>
<keyword evidence="7 9" id="KW-0333">Golgi apparatus</keyword>
<feature type="transmembrane region" description="Helical" evidence="9">
    <location>
        <begin position="236"/>
        <end position="254"/>
    </location>
</feature>
<feature type="transmembrane region" description="Helical" evidence="9">
    <location>
        <begin position="209"/>
        <end position="230"/>
    </location>
</feature>
<evidence type="ECO:0000313" key="11">
    <source>
        <dbReference type="EMBL" id="CAB3267823.1"/>
    </source>
</evidence>
<evidence type="ECO:0000256" key="4">
    <source>
        <dbReference type="ARBA" id="ARBA00022824"/>
    </source>
</evidence>
<dbReference type="GO" id="GO:0015031">
    <property type="term" value="P:protein transport"/>
    <property type="evidence" value="ECO:0007669"/>
    <property type="project" value="UniProtKB-KW"/>
</dbReference>
<keyword evidence="3 9" id="KW-0812">Transmembrane</keyword>
<dbReference type="PANTHER" id="PTHR14083">
    <property type="entry name" value="YIP1 INTERACTING FACTOR HOMOLOG YIF1 PROTEIN"/>
    <property type="match status" value="1"/>
</dbReference>
<keyword evidence="2 9" id="KW-0813">Transport</keyword>
<keyword evidence="6 9" id="KW-1133">Transmembrane helix</keyword>
<evidence type="ECO:0000256" key="9">
    <source>
        <dbReference type="RuleBase" id="RU368073"/>
    </source>
</evidence>